<dbReference type="Proteomes" id="UP001174932">
    <property type="component" value="Unassembled WGS sequence"/>
</dbReference>
<accession>A0ABT8YJ97</accession>
<feature type="chain" id="PRO_5047178267" evidence="1">
    <location>
        <begin position="25"/>
        <end position="140"/>
    </location>
</feature>
<evidence type="ECO:0000313" key="2">
    <source>
        <dbReference type="EMBL" id="MDO6963723.1"/>
    </source>
</evidence>
<proteinExistence type="predicted"/>
<reference evidence="2" key="1">
    <citation type="journal article" date="2015" name="Int. J. Syst. Evol. Microbiol.">
        <title>Rhizobium alvei sp. nov., isolated from a freshwater river.</title>
        <authorList>
            <person name="Sheu S.Y."/>
            <person name="Huang H.W."/>
            <person name="Young C.C."/>
            <person name="Chen W.M."/>
        </authorList>
    </citation>
    <scope>NUCLEOTIDE SEQUENCE</scope>
    <source>
        <strain evidence="2">TNR-22</strain>
    </source>
</reference>
<evidence type="ECO:0000313" key="3">
    <source>
        <dbReference type="Proteomes" id="UP001174932"/>
    </source>
</evidence>
<name>A0ABT8YJ97_9HYPH</name>
<feature type="signal peptide" evidence="1">
    <location>
        <begin position="1"/>
        <end position="24"/>
    </location>
</feature>
<sequence length="140" mass="15719">MSPIKVILAALIAAAPLSAPTAQAGWLPNSEDFCDTDWVLQALKIKVDSKYRNYIGKRLFLVDIESPKMSREVTRDEEHSVGRKFCHARAVMNDGQTRDMWYLLESNWGFAGTPPLSGLEFCISGLDPWHVYGKNCSTVR</sequence>
<dbReference type="EMBL" id="JAUOZU010000006">
    <property type="protein sequence ID" value="MDO6963723.1"/>
    <property type="molecule type" value="Genomic_DNA"/>
</dbReference>
<dbReference type="RefSeq" id="WP_304375636.1">
    <property type="nucleotide sequence ID" value="NZ_JAUOZU010000006.1"/>
</dbReference>
<keyword evidence="1" id="KW-0732">Signal</keyword>
<gene>
    <name evidence="2" type="ORF">Q4481_07120</name>
</gene>
<reference evidence="2" key="2">
    <citation type="submission" date="2023-07" db="EMBL/GenBank/DDBJ databases">
        <authorList>
            <person name="Shen H."/>
        </authorList>
    </citation>
    <scope>NUCLEOTIDE SEQUENCE</scope>
    <source>
        <strain evidence="2">TNR-22</strain>
    </source>
</reference>
<keyword evidence="3" id="KW-1185">Reference proteome</keyword>
<evidence type="ECO:0000256" key="1">
    <source>
        <dbReference type="SAM" id="SignalP"/>
    </source>
</evidence>
<comment type="caution">
    <text evidence="2">The sequence shown here is derived from an EMBL/GenBank/DDBJ whole genome shotgun (WGS) entry which is preliminary data.</text>
</comment>
<protein>
    <submittedName>
        <fullName evidence="2">Uncharacterized protein</fullName>
    </submittedName>
</protein>
<organism evidence="2 3">
    <name type="scientific">Rhizobium alvei</name>
    <dbReference type="NCBI Taxonomy" id="1132659"/>
    <lineage>
        <taxon>Bacteria</taxon>
        <taxon>Pseudomonadati</taxon>
        <taxon>Pseudomonadota</taxon>
        <taxon>Alphaproteobacteria</taxon>
        <taxon>Hyphomicrobiales</taxon>
        <taxon>Rhizobiaceae</taxon>
        <taxon>Rhizobium/Agrobacterium group</taxon>
        <taxon>Rhizobium</taxon>
    </lineage>
</organism>